<protein>
    <recommendedName>
        <fullName evidence="4">Transmembrane protein</fullName>
    </recommendedName>
</protein>
<proteinExistence type="predicted"/>
<dbReference type="AlphaFoldDB" id="A0A918Z980"/>
<comment type="caution">
    <text evidence="2">The sequence shown here is derived from an EMBL/GenBank/DDBJ whole genome shotgun (WGS) entry which is preliminary data.</text>
</comment>
<dbReference type="Proteomes" id="UP000636453">
    <property type="component" value="Unassembled WGS sequence"/>
</dbReference>
<reference evidence="2" key="2">
    <citation type="submission" date="2020-09" db="EMBL/GenBank/DDBJ databases">
        <authorList>
            <person name="Sun Q."/>
            <person name="Kim S."/>
        </authorList>
    </citation>
    <scope>NUCLEOTIDE SEQUENCE</scope>
    <source>
        <strain evidence="2">KCTC 32020</strain>
    </source>
</reference>
<dbReference type="EMBL" id="BNCF01000016">
    <property type="protein sequence ID" value="GHE41465.1"/>
    <property type="molecule type" value="Genomic_DNA"/>
</dbReference>
<gene>
    <name evidence="2" type="ORF">GCM10007167_24190</name>
</gene>
<feature type="transmembrane region" description="Helical" evidence="1">
    <location>
        <begin position="81"/>
        <end position="104"/>
    </location>
</feature>
<organism evidence="2 3">
    <name type="scientific">Vulcaniibacterium thermophilum</name>
    <dbReference type="NCBI Taxonomy" id="1169913"/>
    <lineage>
        <taxon>Bacteria</taxon>
        <taxon>Pseudomonadati</taxon>
        <taxon>Pseudomonadota</taxon>
        <taxon>Gammaproteobacteria</taxon>
        <taxon>Lysobacterales</taxon>
        <taxon>Lysobacteraceae</taxon>
        <taxon>Vulcaniibacterium</taxon>
    </lineage>
</organism>
<evidence type="ECO:0000313" key="2">
    <source>
        <dbReference type="EMBL" id="GHE41465.1"/>
    </source>
</evidence>
<keyword evidence="1" id="KW-0472">Membrane</keyword>
<accession>A0A918Z980</accession>
<evidence type="ECO:0008006" key="4">
    <source>
        <dbReference type="Google" id="ProtNLM"/>
    </source>
</evidence>
<name>A0A918Z980_9GAMM</name>
<evidence type="ECO:0000313" key="3">
    <source>
        <dbReference type="Proteomes" id="UP000636453"/>
    </source>
</evidence>
<dbReference type="OrthoDB" id="148342at2"/>
<sequence length="105" mass="11555">MQPRNWSNILLAASSVPSALLLAYVLWYMLVFRPSGQEAWGDGVTILYLGALSYPISLVLLATGIFLAIRWRRRHPGVSTAGPLWFVLSVVLLVAPFVALFAVAR</sequence>
<feature type="transmembrane region" description="Helical" evidence="1">
    <location>
        <begin position="46"/>
        <end position="69"/>
    </location>
</feature>
<reference evidence="2" key="1">
    <citation type="journal article" date="2014" name="Int. J. Syst. Evol. Microbiol.">
        <title>Complete genome sequence of Corynebacterium casei LMG S-19264T (=DSM 44701T), isolated from a smear-ripened cheese.</title>
        <authorList>
            <consortium name="US DOE Joint Genome Institute (JGI-PGF)"/>
            <person name="Walter F."/>
            <person name="Albersmeier A."/>
            <person name="Kalinowski J."/>
            <person name="Ruckert C."/>
        </authorList>
    </citation>
    <scope>NUCLEOTIDE SEQUENCE</scope>
    <source>
        <strain evidence="2">KCTC 32020</strain>
    </source>
</reference>
<keyword evidence="1" id="KW-0812">Transmembrane</keyword>
<dbReference type="RefSeq" id="WP_146472000.1">
    <property type="nucleotide sequence ID" value="NZ_BNCF01000016.1"/>
</dbReference>
<keyword evidence="3" id="KW-1185">Reference proteome</keyword>
<keyword evidence="1" id="KW-1133">Transmembrane helix</keyword>
<evidence type="ECO:0000256" key="1">
    <source>
        <dbReference type="SAM" id="Phobius"/>
    </source>
</evidence>
<feature type="transmembrane region" description="Helical" evidence="1">
    <location>
        <begin position="9"/>
        <end position="30"/>
    </location>
</feature>